<dbReference type="EMBL" id="QCXX01000003">
    <property type="protein sequence ID" value="PUV24037.1"/>
    <property type="molecule type" value="Genomic_DNA"/>
</dbReference>
<dbReference type="SUPFAM" id="SSF81301">
    <property type="entry name" value="Nucleotidyltransferase"/>
    <property type="match status" value="1"/>
</dbReference>
<organism evidence="1 2">
    <name type="scientific">Sphingobacterium athyrii</name>
    <dbReference type="NCBI Taxonomy" id="2152717"/>
    <lineage>
        <taxon>Bacteria</taxon>
        <taxon>Pseudomonadati</taxon>
        <taxon>Bacteroidota</taxon>
        <taxon>Sphingobacteriia</taxon>
        <taxon>Sphingobacteriales</taxon>
        <taxon>Sphingobacteriaceae</taxon>
        <taxon>Sphingobacterium</taxon>
    </lineage>
</organism>
<reference evidence="1 2" key="1">
    <citation type="submission" date="2018-04" db="EMBL/GenBank/DDBJ databases">
        <title>Sphingobacterium sp. M46 Genome.</title>
        <authorList>
            <person name="Cheng J."/>
            <person name="Li Y."/>
        </authorList>
    </citation>
    <scope>NUCLEOTIDE SEQUENCE [LARGE SCALE GENOMIC DNA]</scope>
    <source>
        <strain evidence="1 2">M46</strain>
    </source>
</reference>
<name>A0A363NTF3_9SPHI</name>
<evidence type="ECO:0000313" key="2">
    <source>
        <dbReference type="Proteomes" id="UP000250831"/>
    </source>
</evidence>
<evidence type="ECO:0008006" key="3">
    <source>
        <dbReference type="Google" id="ProtNLM"/>
    </source>
</evidence>
<gene>
    <name evidence="1" type="ORF">DCO56_11735</name>
</gene>
<sequence length="260" mass="30363">MIQQTFAYKAKEILESDDNVIGLAIAGSWLTNEIDEFSDLDLILVTRQRISSDRNLMLDYAKKLGNFVSGFTGEHVGESKLLICLYDAPLLHVDIKFLTIDEFHVRIENPTLLIDKDKQLEKIISQTVAKFPYPDYQWIEDRFWTWVHYALLKIGRGEYFEAYDFMAFLRTVVFGPLLHIKNGNLPRGVRKVETDLCPADLEKLKLTIPTYHRQSLLESLRNGVVLYRQLRRDLFDSNVILHSDTDKKVMNYFEKIEGRR</sequence>
<proteinExistence type="predicted"/>
<dbReference type="AlphaFoldDB" id="A0A363NTF3"/>
<dbReference type="Gene3D" id="3.30.460.10">
    <property type="entry name" value="Beta Polymerase, domain 2"/>
    <property type="match status" value="1"/>
</dbReference>
<dbReference type="RefSeq" id="WP_108633965.1">
    <property type="nucleotide sequence ID" value="NZ_QCXX01000003.1"/>
</dbReference>
<evidence type="ECO:0000313" key="1">
    <source>
        <dbReference type="EMBL" id="PUV24037.1"/>
    </source>
</evidence>
<accession>A0A363NTF3</accession>
<dbReference type="OrthoDB" id="7375008at2"/>
<keyword evidence="2" id="KW-1185">Reference proteome</keyword>
<comment type="caution">
    <text evidence="1">The sequence shown here is derived from an EMBL/GenBank/DDBJ whole genome shotgun (WGS) entry which is preliminary data.</text>
</comment>
<dbReference type="InterPro" id="IPR043519">
    <property type="entry name" value="NT_sf"/>
</dbReference>
<protein>
    <recommendedName>
        <fullName evidence="3">Nucleotidyltransferase domain-containing protein</fullName>
    </recommendedName>
</protein>
<dbReference type="Gene3D" id="1.20.120.330">
    <property type="entry name" value="Nucleotidyltransferases domain 2"/>
    <property type="match status" value="1"/>
</dbReference>
<dbReference type="Proteomes" id="UP000250831">
    <property type="component" value="Unassembled WGS sequence"/>
</dbReference>